<dbReference type="GO" id="GO:0000122">
    <property type="term" value="P:negative regulation of transcription by RNA polymerase II"/>
    <property type="evidence" value="ECO:0007669"/>
    <property type="project" value="TreeGrafter"/>
</dbReference>
<protein>
    <submittedName>
        <fullName evidence="1">Uncharacterized protein</fullName>
    </submittedName>
</protein>
<organism evidence="1 2">
    <name type="scientific">Toxocara canis</name>
    <name type="common">Canine roundworm</name>
    <dbReference type="NCBI Taxonomy" id="6265"/>
    <lineage>
        <taxon>Eukaryota</taxon>
        <taxon>Metazoa</taxon>
        <taxon>Ecdysozoa</taxon>
        <taxon>Nematoda</taxon>
        <taxon>Chromadorea</taxon>
        <taxon>Rhabditida</taxon>
        <taxon>Spirurina</taxon>
        <taxon>Ascaridomorpha</taxon>
        <taxon>Ascaridoidea</taxon>
        <taxon>Toxocaridae</taxon>
        <taxon>Toxocara</taxon>
    </lineage>
</organism>
<dbReference type="GO" id="GO:0031523">
    <property type="term" value="C:Myb complex"/>
    <property type="evidence" value="ECO:0007669"/>
    <property type="project" value="TreeGrafter"/>
</dbReference>
<dbReference type="PANTHER" id="PTHR31336">
    <property type="entry name" value="LIN37 HOMOLOG"/>
    <property type="match status" value="1"/>
</dbReference>
<dbReference type="AlphaFoldDB" id="A0A0B2VV14"/>
<dbReference type="EMBL" id="JPKZ01000903">
    <property type="protein sequence ID" value="KHN84775.1"/>
    <property type="molecule type" value="Genomic_DNA"/>
</dbReference>
<gene>
    <name evidence="1" type="ORF">Tcan_04267</name>
</gene>
<dbReference type="GO" id="GO:0017053">
    <property type="term" value="C:transcription repressor complex"/>
    <property type="evidence" value="ECO:0007669"/>
    <property type="project" value="InterPro"/>
</dbReference>
<accession>A0A0B2VV14</accession>
<name>A0A0B2VV14_TOXCA</name>
<reference evidence="1 2" key="1">
    <citation type="submission" date="2014-11" db="EMBL/GenBank/DDBJ databases">
        <title>Genetic blueprint of the zoonotic pathogen Toxocara canis.</title>
        <authorList>
            <person name="Zhu X.-Q."/>
            <person name="Korhonen P.K."/>
            <person name="Cai H."/>
            <person name="Young N.D."/>
            <person name="Nejsum P."/>
            <person name="von Samson-Himmelstjerna G."/>
            <person name="Boag P.R."/>
            <person name="Tan P."/>
            <person name="Li Q."/>
            <person name="Min J."/>
            <person name="Yang Y."/>
            <person name="Wang X."/>
            <person name="Fang X."/>
            <person name="Hall R.S."/>
            <person name="Hofmann A."/>
            <person name="Sternberg P.W."/>
            <person name="Jex A.R."/>
            <person name="Gasser R.B."/>
        </authorList>
    </citation>
    <scope>NUCLEOTIDE SEQUENCE [LARGE SCALE GENOMIC DNA]</scope>
    <source>
        <strain evidence="1">PN_DK_2014</strain>
    </source>
</reference>
<dbReference type="Proteomes" id="UP000031036">
    <property type="component" value="Unassembled WGS sequence"/>
</dbReference>
<sequence>MTSAAQAALEEFLIPLPTETVRTTEIPTMTTEATNGRAEGNDVKPEMVKVGMATLPSEANVEPAVSPVPNPLMGSFNDSRPPESPDMKFARTRLGHLLSGIRTGEIQAGSQPARGLRRGLDVDDEVSHAHARMRKALRRERRVVFELRGKPFGLRDSGHNEAIFSLCRTWMRGKEEDVPKEEEPEMQYPQPNDDSLDLLATKEILALPRPHDEPMASSVPPPFPKAPSAPDLDVNSSQALLNDLLPHWRAVKKNWCDYSKVRDKKFEKSIRLLETVYGIAQQNVI</sequence>
<dbReference type="STRING" id="6265.A0A0B2VV14"/>
<comment type="caution">
    <text evidence="1">The sequence shown here is derived from an EMBL/GenBank/DDBJ whole genome shotgun (WGS) entry which is preliminary data.</text>
</comment>
<keyword evidence="2" id="KW-1185">Reference proteome</keyword>
<dbReference type="PANTHER" id="PTHR31336:SF3">
    <property type="entry name" value="PROTEIN LIN-37 HOMOLOG"/>
    <property type="match status" value="1"/>
</dbReference>
<proteinExistence type="predicted"/>
<evidence type="ECO:0000313" key="2">
    <source>
        <dbReference type="Proteomes" id="UP000031036"/>
    </source>
</evidence>
<dbReference type="OMA" id="KNWNEYS"/>
<dbReference type="InterPro" id="IPR028226">
    <property type="entry name" value="LIN37"/>
</dbReference>
<dbReference type="Pfam" id="PF15306">
    <property type="entry name" value="LIN37"/>
    <property type="match status" value="1"/>
</dbReference>
<evidence type="ECO:0000313" key="1">
    <source>
        <dbReference type="EMBL" id="KHN84775.1"/>
    </source>
</evidence>
<dbReference type="OrthoDB" id="9993532at2759"/>